<name>A0A835Z4I7_9STRA</name>
<dbReference type="EMBL" id="JAFCMP010000268">
    <property type="protein sequence ID" value="KAG5182133.1"/>
    <property type="molecule type" value="Genomic_DNA"/>
</dbReference>
<accession>A0A835Z4I7</accession>
<dbReference type="AlphaFoldDB" id="A0A835Z4I7"/>
<protein>
    <submittedName>
        <fullName evidence="1">Uncharacterized protein</fullName>
    </submittedName>
</protein>
<evidence type="ECO:0000313" key="1">
    <source>
        <dbReference type="EMBL" id="KAG5182133.1"/>
    </source>
</evidence>
<keyword evidence="2" id="KW-1185">Reference proteome</keyword>
<proteinExistence type="predicted"/>
<dbReference type="Proteomes" id="UP000664859">
    <property type="component" value="Unassembled WGS sequence"/>
</dbReference>
<organism evidence="1 2">
    <name type="scientific">Tribonema minus</name>
    <dbReference type="NCBI Taxonomy" id="303371"/>
    <lineage>
        <taxon>Eukaryota</taxon>
        <taxon>Sar</taxon>
        <taxon>Stramenopiles</taxon>
        <taxon>Ochrophyta</taxon>
        <taxon>PX clade</taxon>
        <taxon>Xanthophyceae</taxon>
        <taxon>Tribonematales</taxon>
        <taxon>Tribonemataceae</taxon>
        <taxon>Tribonema</taxon>
    </lineage>
</organism>
<sequence>MPRMFAGRSPGVKRTRSWCRHNEVHPSLNVDIPFGNSILGCSRSCHSARDAKAQARQLSRGAIIVGSAAPDVYASTLHTAMARMDPLLIEVDEAPTSPRSSTSDSMRASLLRQREECSKAGADMLRVDSWAAISFFSDAHGLGVRLHGCAYRTDMLIVSNTAIPLAREAYTRSTAAGDTRVMEGKGLMIIKAAKTALRLASYRSAQLPVHVMNVHMSLHKGATLHVSFSCLRLARLPASLLMPVGCYYHDLV</sequence>
<comment type="caution">
    <text evidence="1">The sequence shown here is derived from an EMBL/GenBank/DDBJ whole genome shotgun (WGS) entry which is preliminary data.</text>
</comment>
<reference evidence="1" key="1">
    <citation type="submission" date="2021-02" db="EMBL/GenBank/DDBJ databases">
        <title>First Annotated Genome of the Yellow-green Alga Tribonema minus.</title>
        <authorList>
            <person name="Mahan K.M."/>
        </authorList>
    </citation>
    <scope>NUCLEOTIDE SEQUENCE</scope>
    <source>
        <strain evidence="1">UTEX B ZZ1240</strain>
    </source>
</reference>
<evidence type="ECO:0000313" key="2">
    <source>
        <dbReference type="Proteomes" id="UP000664859"/>
    </source>
</evidence>
<gene>
    <name evidence="1" type="ORF">JKP88DRAFT_245812</name>
</gene>